<evidence type="ECO:0000313" key="2">
    <source>
        <dbReference type="Proteomes" id="UP000628840"/>
    </source>
</evidence>
<protein>
    <submittedName>
        <fullName evidence="1">Uncharacterized protein</fullName>
    </submittedName>
</protein>
<comment type="caution">
    <text evidence="1">The sequence shown here is derived from an EMBL/GenBank/DDBJ whole genome shotgun (WGS) entry which is preliminary data.</text>
</comment>
<dbReference type="AlphaFoldDB" id="A0A830F0M7"/>
<reference evidence="1 2" key="1">
    <citation type="journal article" date="2019" name="Int. J. Syst. Evol. Microbiol.">
        <title>The Global Catalogue of Microorganisms (GCM) 10K type strain sequencing project: providing services to taxonomists for standard genome sequencing and annotation.</title>
        <authorList>
            <consortium name="The Broad Institute Genomics Platform"/>
            <consortium name="The Broad Institute Genome Sequencing Center for Infectious Disease"/>
            <person name="Wu L."/>
            <person name="Ma J."/>
        </authorList>
    </citation>
    <scope>NUCLEOTIDE SEQUENCE [LARGE SCALE GENOMIC DNA]</scope>
    <source>
        <strain evidence="1 2">JCM 19585</strain>
    </source>
</reference>
<keyword evidence="2" id="KW-1185">Reference proteome</keyword>
<accession>A0A830F0M7</accession>
<sequence length="44" mass="4580">MSEKDITAYLTENPRMIGALFTLVLLLASAGNTAAVLAPSFNGP</sequence>
<dbReference type="Pfam" id="PF24335">
    <property type="entry name" value="DUF7503"/>
    <property type="match status" value="1"/>
</dbReference>
<evidence type="ECO:0000313" key="1">
    <source>
        <dbReference type="EMBL" id="GGL28657.1"/>
    </source>
</evidence>
<dbReference type="Proteomes" id="UP000628840">
    <property type="component" value="Unassembled WGS sequence"/>
</dbReference>
<dbReference type="RefSeq" id="WP_268245998.1">
    <property type="nucleotide sequence ID" value="NZ_BMPF01000001.1"/>
</dbReference>
<name>A0A830F0M7_9EURY</name>
<dbReference type="InterPro" id="IPR055926">
    <property type="entry name" value="DUF7503"/>
</dbReference>
<gene>
    <name evidence="1" type="ORF">GCM10009037_10400</name>
</gene>
<organism evidence="1 2">
    <name type="scientific">Halarchaeum grantii</name>
    <dbReference type="NCBI Taxonomy" id="1193105"/>
    <lineage>
        <taxon>Archaea</taxon>
        <taxon>Methanobacteriati</taxon>
        <taxon>Methanobacteriota</taxon>
        <taxon>Stenosarchaea group</taxon>
        <taxon>Halobacteria</taxon>
        <taxon>Halobacteriales</taxon>
        <taxon>Halobacteriaceae</taxon>
    </lineage>
</organism>
<proteinExistence type="predicted"/>
<dbReference type="EMBL" id="BMPF01000001">
    <property type="protein sequence ID" value="GGL28657.1"/>
    <property type="molecule type" value="Genomic_DNA"/>
</dbReference>